<keyword evidence="1" id="KW-0378">Hydrolase</keyword>
<reference evidence="4" key="2">
    <citation type="submission" date="2025-08" db="UniProtKB">
        <authorList>
            <consortium name="Ensembl"/>
        </authorList>
    </citation>
    <scope>IDENTIFICATION</scope>
</reference>
<dbReference type="GO" id="GO:0006167">
    <property type="term" value="P:AMP biosynthetic process"/>
    <property type="evidence" value="ECO:0007669"/>
    <property type="project" value="TreeGrafter"/>
</dbReference>
<evidence type="ECO:0000313" key="5">
    <source>
        <dbReference type="Proteomes" id="UP000694397"/>
    </source>
</evidence>
<protein>
    <recommendedName>
        <fullName evidence="3">Nudix hydrolase domain-containing protein</fullName>
    </recommendedName>
</protein>
<evidence type="ECO:0000256" key="1">
    <source>
        <dbReference type="ARBA" id="ARBA00022801"/>
    </source>
</evidence>
<dbReference type="Pfam" id="PF00293">
    <property type="entry name" value="NUDIX"/>
    <property type="match status" value="1"/>
</dbReference>
<sequence length="103" mass="11384">MTLRHPPPQNSQYLLHQTSYGHHHWTPSKGHVDPGEDNMTTALRETEEEAGLLAGQLQVGSGIVDVGCEILSMRRWKVAGAPCKGSDKLVQTKSQEHVAVRFN</sequence>
<evidence type="ECO:0000256" key="2">
    <source>
        <dbReference type="SAM" id="MobiDB-lite"/>
    </source>
</evidence>
<proteinExistence type="predicted"/>
<evidence type="ECO:0000259" key="3">
    <source>
        <dbReference type="PROSITE" id="PS51462"/>
    </source>
</evidence>
<dbReference type="AlphaFoldDB" id="A0A8C9WTJ0"/>
<reference evidence="4 5" key="1">
    <citation type="submission" date="2019-04" db="EMBL/GenBank/DDBJ databases">
        <authorList>
            <consortium name="Wellcome Sanger Institute Data Sharing"/>
        </authorList>
    </citation>
    <scope>NUCLEOTIDE SEQUENCE [LARGE SCALE GENOMIC DNA]</scope>
</reference>
<dbReference type="PROSITE" id="PS00893">
    <property type="entry name" value="NUDIX_BOX"/>
    <property type="match status" value="1"/>
</dbReference>
<dbReference type="Ensembl" id="ENSSFOT00015041510.1">
    <property type="protein sequence ID" value="ENSSFOP00015078491.1"/>
    <property type="gene ID" value="ENSSFOG00015003074.2"/>
</dbReference>
<accession>A0A8C9WTJ0</accession>
<dbReference type="InterPro" id="IPR051325">
    <property type="entry name" value="Nudix_hydrolase_domain"/>
</dbReference>
<dbReference type="InterPro" id="IPR000086">
    <property type="entry name" value="NUDIX_hydrolase_dom"/>
</dbReference>
<keyword evidence="5" id="KW-1185">Reference proteome</keyword>
<dbReference type="PROSITE" id="PS51462">
    <property type="entry name" value="NUDIX"/>
    <property type="match status" value="1"/>
</dbReference>
<dbReference type="SUPFAM" id="SSF55811">
    <property type="entry name" value="Nudix"/>
    <property type="match status" value="1"/>
</dbReference>
<reference evidence="4" key="3">
    <citation type="submission" date="2025-09" db="UniProtKB">
        <authorList>
            <consortium name="Ensembl"/>
        </authorList>
    </citation>
    <scope>IDENTIFICATION</scope>
</reference>
<organism evidence="4 5">
    <name type="scientific">Scleropages formosus</name>
    <name type="common">Asian bonytongue</name>
    <name type="synonym">Osteoglossum formosum</name>
    <dbReference type="NCBI Taxonomy" id="113540"/>
    <lineage>
        <taxon>Eukaryota</taxon>
        <taxon>Metazoa</taxon>
        <taxon>Chordata</taxon>
        <taxon>Craniata</taxon>
        <taxon>Vertebrata</taxon>
        <taxon>Euteleostomi</taxon>
        <taxon>Actinopterygii</taxon>
        <taxon>Neopterygii</taxon>
        <taxon>Teleostei</taxon>
        <taxon>Osteoglossocephala</taxon>
        <taxon>Osteoglossomorpha</taxon>
        <taxon>Osteoglossiformes</taxon>
        <taxon>Osteoglossidae</taxon>
        <taxon>Scleropages</taxon>
    </lineage>
</organism>
<dbReference type="Proteomes" id="UP000694397">
    <property type="component" value="Chromosome 5"/>
</dbReference>
<dbReference type="PANTHER" id="PTHR21340">
    <property type="entry name" value="DIADENOSINE 5,5-P1,P4-TETRAPHOSPHATE PYROPHOSPHOHYDROLASE MUTT"/>
    <property type="match status" value="1"/>
</dbReference>
<evidence type="ECO:0000313" key="4">
    <source>
        <dbReference type="Ensembl" id="ENSSFOP00015078491.1"/>
    </source>
</evidence>
<dbReference type="GO" id="GO:0006754">
    <property type="term" value="P:ATP biosynthetic process"/>
    <property type="evidence" value="ECO:0007669"/>
    <property type="project" value="TreeGrafter"/>
</dbReference>
<feature type="region of interest" description="Disordered" evidence="2">
    <location>
        <begin position="19"/>
        <end position="38"/>
    </location>
</feature>
<dbReference type="PANTHER" id="PTHR21340:SF0">
    <property type="entry name" value="BIS(5'-NUCLEOSYL)-TETRAPHOSPHATASE [ASYMMETRICAL]"/>
    <property type="match status" value="1"/>
</dbReference>
<dbReference type="InterPro" id="IPR015797">
    <property type="entry name" value="NUDIX_hydrolase-like_dom_sf"/>
</dbReference>
<dbReference type="InterPro" id="IPR020084">
    <property type="entry name" value="NUDIX_hydrolase_CS"/>
</dbReference>
<dbReference type="Gene3D" id="3.90.79.10">
    <property type="entry name" value="Nucleoside Triphosphate Pyrophosphohydrolase"/>
    <property type="match status" value="1"/>
</dbReference>
<name>A0A8C9WTJ0_SCLFO</name>
<dbReference type="GO" id="GO:0004081">
    <property type="term" value="F:bis(5'-nucleosyl)-tetraphosphatase (asymmetrical) activity"/>
    <property type="evidence" value="ECO:0007669"/>
    <property type="project" value="TreeGrafter"/>
</dbReference>
<feature type="domain" description="Nudix hydrolase" evidence="3">
    <location>
        <begin position="1"/>
        <end position="103"/>
    </location>
</feature>